<keyword evidence="7" id="KW-1185">Reference proteome</keyword>
<dbReference type="Gene3D" id="1.10.3090.10">
    <property type="entry name" value="cca-adding enzyme, domain 2"/>
    <property type="match status" value="1"/>
</dbReference>
<dbReference type="GO" id="GO:0016740">
    <property type="term" value="F:transferase activity"/>
    <property type="evidence" value="ECO:0007669"/>
    <property type="project" value="UniProtKB-KW"/>
</dbReference>
<evidence type="ECO:0000256" key="2">
    <source>
        <dbReference type="ARBA" id="ARBA00022679"/>
    </source>
</evidence>
<evidence type="ECO:0000313" key="6">
    <source>
        <dbReference type="EMBL" id="KAL3654830.1"/>
    </source>
</evidence>
<dbReference type="Pfam" id="PF01743">
    <property type="entry name" value="PolyA_pol"/>
    <property type="match status" value="1"/>
</dbReference>
<dbReference type="AlphaFoldDB" id="A0ABD3EKP1"/>
<comment type="caution">
    <text evidence="6">The sequence shown here is derived from an EMBL/GenBank/DDBJ whole genome shotgun (WGS) entry which is preliminary data.</text>
</comment>
<evidence type="ECO:0000259" key="5">
    <source>
        <dbReference type="Pfam" id="PF01743"/>
    </source>
</evidence>
<dbReference type="EMBL" id="JAVIJP010000002">
    <property type="protein sequence ID" value="KAL3654830.1"/>
    <property type="molecule type" value="Genomic_DNA"/>
</dbReference>
<dbReference type="Gene3D" id="3.30.460.10">
    <property type="entry name" value="Beta Polymerase, domain 2"/>
    <property type="match status" value="1"/>
</dbReference>
<organism evidence="6 7">
    <name type="scientific">Castilleja foliolosa</name>
    <dbReference type="NCBI Taxonomy" id="1961234"/>
    <lineage>
        <taxon>Eukaryota</taxon>
        <taxon>Viridiplantae</taxon>
        <taxon>Streptophyta</taxon>
        <taxon>Embryophyta</taxon>
        <taxon>Tracheophyta</taxon>
        <taxon>Spermatophyta</taxon>
        <taxon>Magnoliopsida</taxon>
        <taxon>eudicotyledons</taxon>
        <taxon>Gunneridae</taxon>
        <taxon>Pentapetalae</taxon>
        <taxon>asterids</taxon>
        <taxon>lamiids</taxon>
        <taxon>Lamiales</taxon>
        <taxon>Orobanchaceae</taxon>
        <taxon>Pedicularideae</taxon>
        <taxon>Castillejinae</taxon>
        <taxon>Castilleja</taxon>
    </lineage>
</organism>
<dbReference type="SUPFAM" id="SSF81891">
    <property type="entry name" value="Poly A polymerase C-terminal region-like"/>
    <property type="match status" value="1"/>
</dbReference>
<dbReference type="GO" id="GO:0003723">
    <property type="term" value="F:RNA binding"/>
    <property type="evidence" value="ECO:0007669"/>
    <property type="project" value="UniProtKB-KW"/>
</dbReference>
<evidence type="ECO:0000256" key="4">
    <source>
        <dbReference type="RuleBase" id="RU003953"/>
    </source>
</evidence>
<dbReference type="SUPFAM" id="SSF81301">
    <property type="entry name" value="Nucleotidyltransferase"/>
    <property type="match status" value="1"/>
</dbReference>
<dbReference type="Proteomes" id="UP001632038">
    <property type="component" value="Unassembled WGS sequence"/>
</dbReference>
<gene>
    <name evidence="6" type="ORF">CASFOL_000616</name>
</gene>
<dbReference type="InterPro" id="IPR043519">
    <property type="entry name" value="NT_sf"/>
</dbReference>
<dbReference type="PANTHER" id="PTHR13734">
    <property type="entry name" value="TRNA-NUCLEOTIDYLTRANSFERASE"/>
    <property type="match status" value="1"/>
</dbReference>
<keyword evidence="2 4" id="KW-0808">Transferase</keyword>
<accession>A0ABD3EKP1</accession>
<name>A0ABD3EKP1_9LAMI</name>
<dbReference type="GO" id="GO:0001680">
    <property type="term" value="P:tRNA 3'-terminal CCA addition"/>
    <property type="evidence" value="ECO:0007669"/>
    <property type="project" value="UniProtKB-ARBA"/>
</dbReference>
<evidence type="ECO:0000256" key="1">
    <source>
        <dbReference type="ARBA" id="ARBA00007265"/>
    </source>
</evidence>
<evidence type="ECO:0000313" key="7">
    <source>
        <dbReference type="Proteomes" id="UP001632038"/>
    </source>
</evidence>
<feature type="domain" description="Poly A polymerase head" evidence="5">
    <location>
        <begin position="19"/>
        <end position="100"/>
    </location>
</feature>
<proteinExistence type="inferred from homology"/>
<sequence>MWARQRRPSNPQTCLVNPDQSKHLETVTMRLFDVWIDFVNLRSEEYIEESRILTEVRYGTPEEDAKRRDLTINSSFYNINGSSVEDLTGRGIADLKAGKIVTPSSPKQTFIDDPLRVLRAIRFGARFGFVLDEELKIAAADNDVRKALADKISKERIGHEDERVFDEIASRGSVLAVESTDLASKYATLQTSTSMYLRGSGGLDLDLNLVGETNDTGHCVEAYKEQKLARQGLIKELESQLLVERKLARQHVDSRIAKQHRQETARAPLATKPTTTTDSDEFSFCPLPINESMEDKENNPRTTVNHHLPKRASLCPQKISYPGR</sequence>
<dbReference type="InterPro" id="IPR002646">
    <property type="entry name" value="PolA_pol_head_dom"/>
</dbReference>
<protein>
    <recommendedName>
        <fullName evidence="5">Poly A polymerase head domain-containing protein</fullName>
    </recommendedName>
</protein>
<evidence type="ECO:0000256" key="3">
    <source>
        <dbReference type="ARBA" id="ARBA00022884"/>
    </source>
</evidence>
<keyword evidence="3 4" id="KW-0694">RNA-binding</keyword>
<comment type="similarity">
    <text evidence="1 4">Belongs to the tRNA nucleotidyltransferase/poly(A) polymerase family.</text>
</comment>
<reference evidence="7" key="1">
    <citation type="journal article" date="2024" name="IScience">
        <title>Strigolactones Initiate the Formation of Haustorium-like Structures in Castilleja.</title>
        <authorList>
            <person name="Buerger M."/>
            <person name="Peterson D."/>
            <person name="Chory J."/>
        </authorList>
    </citation>
    <scope>NUCLEOTIDE SEQUENCE [LARGE SCALE GENOMIC DNA]</scope>
</reference>
<dbReference type="PANTHER" id="PTHR13734:SF5">
    <property type="entry name" value="CCA TRNA NUCLEOTIDYLTRANSFERASE, MITOCHONDRIAL"/>
    <property type="match status" value="1"/>
</dbReference>